<dbReference type="GO" id="GO:0006310">
    <property type="term" value="P:DNA recombination"/>
    <property type="evidence" value="ECO:0007669"/>
    <property type="project" value="UniProtKB-KW"/>
</dbReference>
<evidence type="ECO:0000256" key="5">
    <source>
        <dbReference type="SAM" id="MobiDB-lite"/>
    </source>
</evidence>
<accession>A0A542ZEI1</accession>
<dbReference type="PANTHER" id="PTHR30629">
    <property type="entry name" value="PROPHAGE INTEGRASE"/>
    <property type="match status" value="1"/>
</dbReference>
<dbReference type="Gene3D" id="1.10.150.130">
    <property type="match status" value="1"/>
</dbReference>
<dbReference type="SUPFAM" id="SSF56349">
    <property type="entry name" value="DNA breaking-rejoining enzymes"/>
    <property type="match status" value="1"/>
</dbReference>
<evidence type="ECO:0000256" key="4">
    <source>
        <dbReference type="ARBA" id="ARBA00023172"/>
    </source>
</evidence>
<dbReference type="PANTHER" id="PTHR30629:SF2">
    <property type="entry name" value="PROPHAGE INTEGRASE INTS-RELATED"/>
    <property type="match status" value="1"/>
</dbReference>
<evidence type="ECO:0000256" key="1">
    <source>
        <dbReference type="ARBA" id="ARBA00008857"/>
    </source>
</evidence>
<sequence length="457" mass="49901">MGATTGNSAARSRSRRRVGEGALRRLSSGRWQARLPGAGGGESLGTYETEVDARRALRRAITHREDGRPVAAGRRGGPTVAAVVAAYVEARVADEEGISVRTTQGYASIQRAHIAPSPLGQMRVRAITRQDVKAWDTWLKTTPNAKGNPRGPDIRRNCHALLHSALGYAVDEGLIGTNPAEGIRQRHRTKRSQAAKAVERTPLPSADTVNAVVRALPHRADRLLLLLLAWSGPRLSEATALPRVGALSRTTPNVRFERVAVKPVGKPWTIEPLKTGLARDVPIPTGLWRLLLSHQDSLSAPTRGRWDVLFPSRPASGRHRQGPGFWTRESWRDVWSQVLPPKATEDGDQDPGAREEDAANADPQRQALAVWTVRALRPYAASVLYAAGAPATDAQEMLGHRTLGTTLGYYLRAVPEVKKDNAAEAIRLNADLTMPQRLDQLWDLWVARYGDPLEGAI</sequence>
<comment type="similarity">
    <text evidence="1">Belongs to the 'phage' integrase family.</text>
</comment>
<dbReference type="Gene3D" id="1.10.443.10">
    <property type="entry name" value="Intergrase catalytic core"/>
    <property type="match status" value="1"/>
</dbReference>
<evidence type="ECO:0000256" key="3">
    <source>
        <dbReference type="ARBA" id="ARBA00023125"/>
    </source>
</evidence>
<name>A0A542ZEI1_9MICO</name>
<keyword evidence="8" id="KW-1185">Reference proteome</keyword>
<dbReference type="OrthoDB" id="148546at2"/>
<keyword evidence="3" id="KW-0238">DNA-binding</keyword>
<dbReference type="AlphaFoldDB" id="A0A542ZEI1"/>
<evidence type="ECO:0000259" key="6">
    <source>
        <dbReference type="PROSITE" id="PS51898"/>
    </source>
</evidence>
<comment type="caution">
    <text evidence="7">The sequence shown here is derived from an EMBL/GenBank/DDBJ whole genome shotgun (WGS) entry which is preliminary data.</text>
</comment>
<dbReference type="InterPro" id="IPR013762">
    <property type="entry name" value="Integrase-like_cat_sf"/>
</dbReference>
<proteinExistence type="inferred from homology"/>
<dbReference type="InterPro" id="IPR011010">
    <property type="entry name" value="DNA_brk_join_enz"/>
</dbReference>
<dbReference type="Proteomes" id="UP000319514">
    <property type="component" value="Unassembled WGS sequence"/>
</dbReference>
<dbReference type="EMBL" id="VFOQ01000001">
    <property type="protein sequence ID" value="TQL58738.1"/>
    <property type="molecule type" value="Genomic_DNA"/>
</dbReference>
<keyword evidence="4" id="KW-0233">DNA recombination</keyword>
<dbReference type="PROSITE" id="PS51898">
    <property type="entry name" value="TYR_RECOMBINASE"/>
    <property type="match status" value="1"/>
</dbReference>
<feature type="region of interest" description="Disordered" evidence="5">
    <location>
        <begin position="341"/>
        <end position="363"/>
    </location>
</feature>
<feature type="region of interest" description="Disordered" evidence="5">
    <location>
        <begin position="1"/>
        <end position="25"/>
    </location>
</feature>
<dbReference type="GO" id="GO:0003677">
    <property type="term" value="F:DNA binding"/>
    <property type="evidence" value="ECO:0007669"/>
    <property type="project" value="UniProtKB-KW"/>
</dbReference>
<evidence type="ECO:0000313" key="7">
    <source>
        <dbReference type="EMBL" id="TQL58738.1"/>
    </source>
</evidence>
<reference evidence="7 8" key="1">
    <citation type="submission" date="2019-06" db="EMBL/GenBank/DDBJ databases">
        <title>Sequencing the genomes of 1000 actinobacteria strains.</title>
        <authorList>
            <person name="Klenk H.-P."/>
        </authorList>
    </citation>
    <scope>NUCLEOTIDE SEQUENCE [LARGE SCALE GENOMIC DNA]</scope>
    <source>
        <strain evidence="7 8">DSM 18082</strain>
    </source>
</reference>
<protein>
    <submittedName>
        <fullName evidence="7">Site-specific recombinase XerD</fullName>
    </submittedName>
</protein>
<dbReference type="InterPro" id="IPR002104">
    <property type="entry name" value="Integrase_catalytic"/>
</dbReference>
<feature type="domain" description="Tyr recombinase" evidence="6">
    <location>
        <begin position="198"/>
        <end position="423"/>
    </location>
</feature>
<gene>
    <name evidence="7" type="ORF">FB474_0074</name>
</gene>
<evidence type="ECO:0000313" key="8">
    <source>
        <dbReference type="Proteomes" id="UP000319514"/>
    </source>
</evidence>
<dbReference type="InterPro" id="IPR010998">
    <property type="entry name" value="Integrase_recombinase_N"/>
</dbReference>
<dbReference type="InterPro" id="IPR050808">
    <property type="entry name" value="Phage_Integrase"/>
</dbReference>
<dbReference type="GO" id="GO:0015074">
    <property type="term" value="P:DNA integration"/>
    <property type="evidence" value="ECO:0007669"/>
    <property type="project" value="UniProtKB-KW"/>
</dbReference>
<evidence type="ECO:0000256" key="2">
    <source>
        <dbReference type="ARBA" id="ARBA00022908"/>
    </source>
</evidence>
<organism evidence="7 8">
    <name type="scientific">Oryzihumus leptocrescens</name>
    <dbReference type="NCBI Taxonomy" id="297536"/>
    <lineage>
        <taxon>Bacteria</taxon>
        <taxon>Bacillati</taxon>
        <taxon>Actinomycetota</taxon>
        <taxon>Actinomycetes</taxon>
        <taxon>Micrococcales</taxon>
        <taxon>Intrasporangiaceae</taxon>
        <taxon>Oryzihumus</taxon>
    </lineage>
</organism>
<keyword evidence="2" id="KW-0229">DNA integration</keyword>